<dbReference type="PANTHER" id="PTHR13031">
    <property type="entry name" value="RIBONUCLEASE P SUBUNIT P30"/>
    <property type="match status" value="1"/>
</dbReference>
<keyword evidence="3" id="KW-0819">tRNA processing</keyword>
<evidence type="ECO:0000256" key="3">
    <source>
        <dbReference type="ARBA" id="ARBA00022694"/>
    </source>
</evidence>
<dbReference type="InterPro" id="IPR002738">
    <property type="entry name" value="RNase_P_p30"/>
</dbReference>
<dbReference type="InterPro" id="IPR016195">
    <property type="entry name" value="Pol/histidinol_Pase-like"/>
</dbReference>
<accession>A0A445BKK7</accession>
<evidence type="ECO:0000256" key="1">
    <source>
        <dbReference type="ARBA" id="ARBA00004123"/>
    </source>
</evidence>
<protein>
    <submittedName>
        <fullName evidence="4">Uncharacterized protein</fullName>
    </submittedName>
</protein>
<keyword evidence="5" id="KW-1185">Reference proteome</keyword>
<dbReference type="SUPFAM" id="SSF89550">
    <property type="entry name" value="PHP domain-like"/>
    <property type="match status" value="1"/>
</dbReference>
<comment type="subcellular location">
    <subcellularLocation>
        <location evidence="1">Nucleus</location>
    </subcellularLocation>
</comment>
<proteinExistence type="inferred from homology"/>
<dbReference type="STRING" id="3818.A0A445BKK7"/>
<dbReference type="Pfam" id="PF01876">
    <property type="entry name" value="RNase_P_p30"/>
    <property type="match status" value="1"/>
</dbReference>
<organism evidence="4 5">
    <name type="scientific">Arachis hypogaea</name>
    <name type="common">Peanut</name>
    <dbReference type="NCBI Taxonomy" id="3818"/>
    <lineage>
        <taxon>Eukaryota</taxon>
        <taxon>Viridiplantae</taxon>
        <taxon>Streptophyta</taxon>
        <taxon>Embryophyta</taxon>
        <taxon>Tracheophyta</taxon>
        <taxon>Spermatophyta</taxon>
        <taxon>Magnoliopsida</taxon>
        <taxon>eudicotyledons</taxon>
        <taxon>Gunneridae</taxon>
        <taxon>Pentapetalae</taxon>
        <taxon>rosids</taxon>
        <taxon>fabids</taxon>
        <taxon>Fabales</taxon>
        <taxon>Fabaceae</taxon>
        <taxon>Papilionoideae</taxon>
        <taxon>50 kb inversion clade</taxon>
        <taxon>dalbergioids sensu lato</taxon>
        <taxon>Dalbergieae</taxon>
        <taxon>Pterocarpus clade</taxon>
        <taxon>Arachis</taxon>
    </lineage>
</organism>
<dbReference type="GO" id="GO:0005655">
    <property type="term" value="C:nucleolar ribonuclease P complex"/>
    <property type="evidence" value="ECO:0007669"/>
    <property type="project" value="TreeGrafter"/>
</dbReference>
<evidence type="ECO:0000256" key="2">
    <source>
        <dbReference type="ARBA" id="ARBA00007331"/>
    </source>
</evidence>
<dbReference type="EMBL" id="SDMP01000009">
    <property type="protein sequence ID" value="RYR39218.1"/>
    <property type="molecule type" value="Genomic_DNA"/>
</dbReference>
<dbReference type="AlphaFoldDB" id="A0A445BKK7"/>
<evidence type="ECO:0000313" key="4">
    <source>
        <dbReference type="EMBL" id="RYR39218.1"/>
    </source>
</evidence>
<dbReference type="PANTHER" id="PTHR13031:SF0">
    <property type="entry name" value="RIBONUCLEASE P PROTEIN SUBUNIT P30"/>
    <property type="match status" value="1"/>
</dbReference>
<dbReference type="GO" id="GO:0003723">
    <property type="term" value="F:RNA binding"/>
    <property type="evidence" value="ECO:0007669"/>
    <property type="project" value="TreeGrafter"/>
</dbReference>
<comment type="similarity">
    <text evidence="2">Belongs to the eukaryotic/archaeal RNase P protein component 3 family.</text>
</comment>
<sequence length="124" mass="13904">MPLLHSVVAVCYDNPIFKTYDLVAIKPSTRATFDMACRKSEVDIITVDFSKGMLFKMMENMVKVDAECLMEWIQGRNVIFSSSAPSVNLLRGPSDAANLLSLLGISKERARDAISKNCRYENLH</sequence>
<dbReference type="Proteomes" id="UP000289738">
    <property type="component" value="Chromosome A09"/>
</dbReference>
<dbReference type="Gene3D" id="3.20.20.140">
    <property type="entry name" value="Metal-dependent hydrolases"/>
    <property type="match status" value="2"/>
</dbReference>
<gene>
    <name evidence="4" type="ORF">Ahy_A09g044714</name>
</gene>
<evidence type="ECO:0000313" key="5">
    <source>
        <dbReference type="Proteomes" id="UP000289738"/>
    </source>
</evidence>
<name>A0A445BKK7_ARAHY</name>
<reference evidence="4 5" key="1">
    <citation type="submission" date="2019-01" db="EMBL/GenBank/DDBJ databases">
        <title>Sequencing of cultivated peanut Arachis hypogaea provides insights into genome evolution and oil improvement.</title>
        <authorList>
            <person name="Chen X."/>
        </authorList>
    </citation>
    <scope>NUCLEOTIDE SEQUENCE [LARGE SCALE GENOMIC DNA]</scope>
    <source>
        <strain evidence="5">cv. Fuhuasheng</strain>
        <tissue evidence="4">Leaves</tissue>
    </source>
</reference>
<dbReference type="GO" id="GO:0008033">
    <property type="term" value="P:tRNA processing"/>
    <property type="evidence" value="ECO:0007669"/>
    <property type="project" value="UniProtKB-KW"/>
</dbReference>
<comment type="caution">
    <text evidence="4">The sequence shown here is derived from an EMBL/GenBank/DDBJ whole genome shotgun (WGS) entry which is preliminary data.</text>
</comment>